<organism evidence="8 9">
    <name type="scientific">Neolewinella antarctica</name>
    <dbReference type="NCBI Taxonomy" id="442734"/>
    <lineage>
        <taxon>Bacteria</taxon>
        <taxon>Pseudomonadati</taxon>
        <taxon>Bacteroidota</taxon>
        <taxon>Saprospiria</taxon>
        <taxon>Saprospirales</taxon>
        <taxon>Lewinellaceae</taxon>
        <taxon>Neolewinella</taxon>
    </lineage>
</organism>
<dbReference type="PANTHER" id="PTHR30518:SF2">
    <property type="entry name" value="ENDOLYTIC MUREIN TRANSGLYCOSYLASE"/>
    <property type="match status" value="1"/>
</dbReference>
<comment type="function">
    <text evidence="7">Functions as a peptidoglycan terminase that cleaves nascent peptidoglycan strands endolytically to terminate their elongation.</text>
</comment>
<keyword evidence="5 7" id="KW-0456">Lyase</keyword>
<dbReference type="Gene3D" id="3.30.160.60">
    <property type="entry name" value="Classic Zinc Finger"/>
    <property type="match status" value="1"/>
</dbReference>
<keyword evidence="3 7" id="KW-1133">Transmembrane helix</keyword>
<comment type="caution">
    <text evidence="8">The sequence shown here is derived from an EMBL/GenBank/DDBJ whole genome shotgun (WGS) entry which is preliminary data.</text>
</comment>
<dbReference type="InterPro" id="IPR003770">
    <property type="entry name" value="MLTG-like"/>
</dbReference>
<comment type="catalytic activity">
    <reaction evidence="7">
        <text>a peptidoglycan chain = a peptidoglycan chain with N-acetyl-1,6-anhydromuramyl-[peptide] at the reducing end + a peptidoglycan chain with N-acetylglucosamine at the non-reducing end.</text>
        <dbReference type="EC" id="4.2.2.29"/>
    </reaction>
</comment>
<evidence type="ECO:0000256" key="6">
    <source>
        <dbReference type="ARBA" id="ARBA00023316"/>
    </source>
</evidence>
<keyword evidence="6 7" id="KW-0961">Cell wall biogenesis/degradation</keyword>
<proteinExistence type="inferred from homology"/>
<comment type="similarity">
    <text evidence="7">Belongs to the transglycosylase MltG family.</text>
</comment>
<keyword evidence="1 7" id="KW-1003">Cell membrane</keyword>
<evidence type="ECO:0000256" key="2">
    <source>
        <dbReference type="ARBA" id="ARBA00022692"/>
    </source>
</evidence>
<dbReference type="NCBIfam" id="TIGR00247">
    <property type="entry name" value="endolytic transglycosylase MltG"/>
    <property type="match status" value="1"/>
</dbReference>
<sequence>MIKKIALVLLLAVIALAGSAYYQVMVIPAVPKSLDAPVTVTIPAGTDYEGVMNILALEGVEPNRTVFDPLAERMAYKRADMRTGRFDLAPGLSYVGLIRALRSGKRGTANVVLNVEREPEHVAAKVARFLEPDSLAFVRLMQDEEYITSLGYTKETLHTLFIPNTYNLYWHSTPREFMERMVIEHDKFWDADGRREKAAALGLSPAEVYTLASIVEKESLVASEQPRIAGVYLNRLDRGIPLQADPTAVFATRDFGVKRVLNRHTEFDNPYNTYVYAGLPPGPIAMPSLGSIDGVLNPESHDYIYFCARGDTSGQHNFAETLAGHGRNITIYVANLRRRGLR</sequence>
<reference evidence="8 9" key="1">
    <citation type="submission" date="2020-03" db="EMBL/GenBank/DDBJ databases">
        <title>Genomic Encyclopedia of Type Strains, Phase IV (KMG-IV): sequencing the most valuable type-strain genomes for metagenomic binning, comparative biology and taxonomic classification.</title>
        <authorList>
            <person name="Goeker M."/>
        </authorList>
    </citation>
    <scope>NUCLEOTIDE SEQUENCE [LARGE SCALE GENOMIC DNA]</scope>
    <source>
        <strain evidence="8 9">DSM 105096</strain>
    </source>
</reference>
<feature type="site" description="Important for catalytic activity" evidence="7">
    <location>
        <position position="218"/>
    </location>
</feature>
<dbReference type="Pfam" id="PF02618">
    <property type="entry name" value="YceG"/>
    <property type="match status" value="1"/>
</dbReference>
<keyword evidence="9" id="KW-1185">Reference proteome</keyword>
<dbReference type="EC" id="4.2.2.29" evidence="7"/>
<dbReference type="HAMAP" id="MF_02065">
    <property type="entry name" value="MltG"/>
    <property type="match status" value="1"/>
</dbReference>
<evidence type="ECO:0000313" key="8">
    <source>
        <dbReference type="EMBL" id="NJC26731.1"/>
    </source>
</evidence>
<evidence type="ECO:0000256" key="5">
    <source>
        <dbReference type="ARBA" id="ARBA00023239"/>
    </source>
</evidence>
<evidence type="ECO:0000256" key="4">
    <source>
        <dbReference type="ARBA" id="ARBA00023136"/>
    </source>
</evidence>
<dbReference type="Gene3D" id="3.30.1490.480">
    <property type="entry name" value="Endolytic murein transglycosylase"/>
    <property type="match status" value="1"/>
</dbReference>
<dbReference type="RefSeq" id="WP_168037495.1">
    <property type="nucleotide sequence ID" value="NZ_JAATJH010000003.1"/>
</dbReference>
<keyword evidence="4 7" id="KW-0472">Membrane</keyword>
<keyword evidence="2 7" id="KW-0812">Transmembrane</keyword>
<protein>
    <recommendedName>
        <fullName evidence="7">Endolytic murein transglycosylase</fullName>
        <ecNumber evidence="7">4.2.2.29</ecNumber>
    </recommendedName>
    <alternativeName>
        <fullName evidence="7">Peptidoglycan lytic transglycosylase</fullName>
    </alternativeName>
    <alternativeName>
        <fullName evidence="7">Peptidoglycan polymerization terminase</fullName>
    </alternativeName>
</protein>
<dbReference type="EMBL" id="JAATJH010000003">
    <property type="protein sequence ID" value="NJC26731.1"/>
    <property type="molecule type" value="Genomic_DNA"/>
</dbReference>
<accession>A0ABX0XBT2</accession>
<evidence type="ECO:0000256" key="7">
    <source>
        <dbReference type="HAMAP-Rule" id="MF_02065"/>
    </source>
</evidence>
<dbReference type="CDD" id="cd08010">
    <property type="entry name" value="MltG_like"/>
    <property type="match status" value="1"/>
</dbReference>
<evidence type="ECO:0000256" key="3">
    <source>
        <dbReference type="ARBA" id="ARBA00022989"/>
    </source>
</evidence>
<gene>
    <name evidence="7" type="primary">mltG</name>
    <name evidence="8" type="ORF">GGR27_002241</name>
</gene>
<evidence type="ECO:0000313" key="9">
    <source>
        <dbReference type="Proteomes" id="UP000770785"/>
    </source>
</evidence>
<dbReference type="PANTHER" id="PTHR30518">
    <property type="entry name" value="ENDOLYTIC MUREIN TRANSGLYCOSYLASE"/>
    <property type="match status" value="1"/>
</dbReference>
<dbReference type="Proteomes" id="UP000770785">
    <property type="component" value="Unassembled WGS sequence"/>
</dbReference>
<name>A0ABX0XBT2_9BACT</name>
<evidence type="ECO:0000256" key="1">
    <source>
        <dbReference type="ARBA" id="ARBA00022475"/>
    </source>
</evidence>